<feature type="compositionally biased region" description="Acidic residues" evidence="1">
    <location>
        <begin position="1"/>
        <end position="13"/>
    </location>
</feature>
<gene>
    <name evidence="3" type="primary">GIP</name>
    <name evidence="3" type="ORF">SNAT2548_LOCUS4348</name>
</gene>
<keyword evidence="4" id="KW-1185">Reference proteome</keyword>
<dbReference type="Pfam" id="PF07727">
    <property type="entry name" value="RVT_2"/>
    <property type="match status" value="1"/>
</dbReference>
<name>A0A812IEV8_9DINO</name>
<dbReference type="EMBL" id="CAJNDS010000268">
    <property type="protein sequence ID" value="CAE7035920.1"/>
    <property type="molecule type" value="Genomic_DNA"/>
</dbReference>
<evidence type="ECO:0000313" key="4">
    <source>
        <dbReference type="Proteomes" id="UP000604046"/>
    </source>
</evidence>
<protein>
    <submittedName>
        <fullName evidence="3">GIP protein</fullName>
    </submittedName>
</protein>
<feature type="domain" description="Reverse transcriptase Ty1/copia-type" evidence="2">
    <location>
        <begin position="136"/>
        <end position="355"/>
    </location>
</feature>
<feature type="compositionally biased region" description="Basic and acidic residues" evidence="1">
    <location>
        <begin position="14"/>
        <end position="30"/>
    </location>
</feature>
<sequence>MDFQFDLEPEDLKDELTAEDRPTSERRELEAPVPPPVPKRVRKKGPGVQSVHMLKQCRTARSLEKQYEKEIPWAVIPPEQHSVFRQAEEKQYDEHIKYQALEPLSLEESARVRECVDKSRILSSRFAYKDKNWSRRKLDSSLPWKLKARIVVSGHRDPDIGLLDTDAPTINRLSVLTIMQLVASRRQSHGWEASAGDITAAFLNGDALERVLYLRQPRSGLASLHPDQLLRITKGIFGLPDSPRKWWRRFRKDMLAVRLSVEGVEYKFVQNALDPCLFQLVPSDNEASEPAAYAGVHVDDILVAGDKKMSEAIRNALSSIFPVDDWEINSFDYIGSHIEVNDSGVFISQEAYAGGRLFQIDIGKGQEDEEPASEEQRIDNQSLIGALSWLGSQSRPDIQCSVSLAQQLQKNPSVADLKFTNQIARRAWDHRDKGIWLRPLKLESLEFLVYHDSAWANAELTGEDGFRLEYEDHVSGVMKNTPFDIKERKAKRANSKVASQFGSLIFLTDGEQYSAGGGIGSILDWKSCSEAIEMGQYVRSFVQTVLRGRLQRVQDLSGSQLKCITDCKSLFDHLHREGIPRIPSDKRLAIDLAALRQYLCEEQANGKPPLFWVPTEFQLADILTKPKCADSWWATVWGAVRLPFISKDATKHR</sequence>
<dbReference type="InterPro" id="IPR013103">
    <property type="entry name" value="RVT_2"/>
</dbReference>
<organism evidence="3 4">
    <name type="scientific">Symbiodinium natans</name>
    <dbReference type="NCBI Taxonomy" id="878477"/>
    <lineage>
        <taxon>Eukaryota</taxon>
        <taxon>Sar</taxon>
        <taxon>Alveolata</taxon>
        <taxon>Dinophyceae</taxon>
        <taxon>Suessiales</taxon>
        <taxon>Symbiodiniaceae</taxon>
        <taxon>Symbiodinium</taxon>
    </lineage>
</organism>
<comment type="caution">
    <text evidence="3">The sequence shown here is derived from an EMBL/GenBank/DDBJ whole genome shotgun (WGS) entry which is preliminary data.</text>
</comment>
<evidence type="ECO:0000256" key="1">
    <source>
        <dbReference type="SAM" id="MobiDB-lite"/>
    </source>
</evidence>
<dbReference type="AlphaFoldDB" id="A0A812IEV8"/>
<evidence type="ECO:0000313" key="3">
    <source>
        <dbReference type="EMBL" id="CAE7035920.1"/>
    </source>
</evidence>
<evidence type="ECO:0000259" key="2">
    <source>
        <dbReference type="Pfam" id="PF07727"/>
    </source>
</evidence>
<dbReference type="Proteomes" id="UP000604046">
    <property type="component" value="Unassembled WGS sequence"/>
</dbReference>
<proteinExistence type="predicted"/>
<reference evidence="3" key="1">
    <citation type="submission" date="2021-02" db="EMBL/GenBank/DDBJ databases">
        <authorList>
            <person name="Dougan E. K."/>
            <person name="Rhodes N."/>
            <person name="Thang M."/>
            <person name="Chan C."/>
        </authorList>
    </citation>
    <scope>NUCLEOTIDE SEQUENCE</scope>
</reference>
<dbReference type="OrthoDB" id="411498at2759"/>
<accession>A0A812IEV8</accession>
<feature type="region of interest" description="Disordered" evidence="1">
    <location>
        <begin position="1"/>
        <end position="47"/>
    </location>
</feature>